<evidence type="ECO:0000313" key="2">
    <source>
        <dbReference type="EMBL" id="SFT16615.1"/>
    </source>
</evidence>
<dbReference type="InterPro" id="IPR053140">
    <property type="entry name" value="GDSL_Rv0518-like"/>
</dbReference>
<dbReference type="EMBL" id="FPAB01000009">
    <property type="protein sequence ID" value="SFT16615.1"/>
    <property type="molecule type" value="Genomic_DNA"/>
</dbReference>
<sequence length="448" mass="47285">MSLLRRTVRGGPLGLLLTVGLLALTVLLASSVVASAEADPTAAGRPGAEHRWVHSWTAMPQLTEPHNMPPPPFTGDDAVLVDTTLRQTARVTTGGDRLRLRFSNAFGDTPLPLTAVTVALPLDGRAGVAAIRPETLLPVTFNGRTSVTVPVGAQIVSDPLELELPAGSNVTVTTYLAQGQSSLALTGHPGSRTTSYLLKGDHTTAAELPGATPATRWYLLSGIEVTAPAGTAALAVLGDSLSDGRGSTINGNDRWPDRLFDRLQEQPDTGAVAVLNQAAGGNRILQDGLGPNALARFDRDILAHTGVGWLIVFEGINDIGNAPATAADQQALAAELIAAYEQIIVRAHAHDIPVYGATLLPFAGHALYDDPAGHREAARQAVNSWIRTGGDFDAVLDFDRVVRDPDDPTRLHPALHDGDWLHLNPEGYRLLAEAVPADLFTGHRAPAR</sequence>
<dbReference type="SUPFAM" id="SSF52266">
    <property type="entry name" value="SGNH hydrolase"/>
    <property type="match status" value="1"/>
</dbReference>
<dbReference type="AlphaFoldDB" id="A0A1I6VSC3"/>
<dbReference type="Proteomes" id="UP000198873">
    <property type="component" value="Unassembled WGS sequence"/>
</dbReference>
<dbReference type="STRING" id="1176198.SAMN05444716_109178"/>
<dbReference type="Pfam" id="PF13472">
    <property type="entry name" value="Lipase_GDSL_2"/>
    <property type="match status" value="1"/>
</dbReference>
<reference evidence="3" key="1">
    <citation type="submission" date="2016-10" db="EMBL/GenBank/DDBJ databases">
        <authorList>
            <person name="Varghese N."/>
            <person name="Submissions S."/>
        </authorList>
    </citation>
    <scope>NUCLEOTIDE SEQUENCE [LARGE SCALE GENOMIC DNA]</scope>
    <source>
        <strain evidence="3">CGMCC 4.7047</strain>
    </source>
</reference>
<feature type="domain" description="SGNH hydrolase-type esterase" evidence="1">
    <location>
        <begin position="236"/>
        <end position="430"/>
    </location>
</feature>
<dbReference type="RefSeq" id="WP_019432727.1">
    <property type="nucleotide sequence ID" value="NZ_CP054938.1"/>
</dbReference>
<dbReference type="PANTHER" id="PTHR43784:SF2">
    <property type="entry name" value="GDSL-LIKE LIPASE_ACYLHYDROLASE, PUTATIVE (AFU_ORTHOLOGUE AFUA_2G00820)-RELATED"/>
    <property type="match status" value="1"/>
</dbReference>
<dbReference type="PANTHER" id="PTHR43784">
    <property type="entry name" value="GDSL-LIKE LIPASE/ACYLHYDROLASE, PUTATIVE (AFU_ORTHOLOGUE AFUA_2G00820)-RELATED"/>
    <property type="match status" value="1"/>
</dbReference>
<dbReference type="InterPro" id="IPR036514">
    <property type="entry name" value="SGNH_hydro_sf"/>
</dbReference>
<evidence type="ECO:0000313" key="3">
    <source>
        <dbReference type="Proteomes" id="UP000198873"/>
    </source>
</evidence>
<keyword evidence="3" id="KW-1185">Reference proteome</keyword>
<dbReference type="InterPro" id="IPR013830">
    <property type="entry name" value="SGNH_hydro"/>
</dbReference>
<gene>
    <name evidence="2" type="ORF">SAMN05444716_109178</name>
</gene>
<evidence type="ECO:0000259" key="1">
    <source>
        <dbReference type="Pfam" id="PF13472"/>
    </source>
</evidence>
<proteinExistence type="predicted"/>
<accession>A0A1I6VSC3</accession>
<dbReference type="CDD" id="cd01830">
    <property type="entry name" value="XynE_like"/>
    <property type="match status" value="1"/>
</dbReference>
<name>A0A1I6VSC3_9ACTN</name>
<organism evidence="2 3">
    <name type="scientific">Streptomyces harbinensis</name>
    <dbReference type="NCBI Taxonomy" id="1176198"/>
    <lineage>
        <taxon>Bacteria</taxon>
        <taxon>Bacillati</taxon>
        <taxon>Actinomycetota</taxon>
        <taxon>Actinomycetes</taxon>
        <taxon>Kitasatosporales</taxon>
        <taxon>Streptomycetaceae</taxon>
        <taxon>Streptomyces</taxon>
    </lineage>
</organism>
<dbReference type="Gene3D" id="3.40.50.1110">
    <property type="entry name" value="SGNH hydrolase"/>
    <property type="match status" value="1"/>
</dbReference>
<protein>
    <submittedName>
        <fullName evidence="2">Lysophospholipase L1</fullName>
    </submittedName>
</protein>